<evidence type="ECO:0000313" key="6">
    <source>
        <dbReference type="EMBL" id="KHJ81660.1"/>
    </source>
</evidence>
<dbReference type="InterPro" id="IPR050746">
    <property type="entry name" value="DAACS"/>
</dbReference>
<reference evidence="6 7" key="1">
    <citation type="submission" date="2014-03" db="EMBL/GenBank/DDBJ databases">
        <title>Draft genome of the hookworm Oesophagostomum dentatum.</title>
        <authorList>
            <person name="Mitreva M."/>
        </authorList>
    </citation>
    <scope>NUCLEOTIDE SEQUENCE [LARGE SCALE GENOMIC DNA]</scope>
    <source>
        <strain evidence="6 7">OD-Hann</strain>
    </source>
</reference>
<keyword evidence="4" id="KW-0472">Membrane</keyword>
<dbReference type="Gene3D" id="1.10.3860.10">
    <property type="entry name" value="Sodium:dicarboxylate symporter"/>
    <property type="match status" value="1"/>
</dbReference>
<evidence type="ECO:0000313" key="7">
    <source>
        <dbReference type="Proteomes" id="UP000053660"/>
    </source>
</evidence>
<dbReference type="SUPFAM" id="SSF118215">
    <property type="entry name" value="Proton glutamate symport protein"/>
    <property type="match status" value="1"/>
</dbReference>
<evidence type="ECO:0000256" key="5">
    <source>
        <dbReference type="SAM" id="SignalP"/>
    </source>
</evidence>
<keyword evidence="7" id="KW-1185">Reference proteome</keyword>
<evidence type="ECO:0000256" key="1">
    <source>
        <dbReference type="ARBA" id="ARBA00006148"/>
    </source>
</evidence>
<dbReference type="AlphaFoldDB" id="A0A0B1SER3"/>
<sequence length="113" mass="12884">MFYLGIFLVLAIHPGDPRLSSGQAVTDTNKISAADTILDLIRNMFPDNIVQATFERTQTVYRRKSLSTQVNGTAEEITKEVVEQRGMNILGRNNRILYRLWNCHLTLFEEVPS</sequence>
<accession>A0A0B1SER3</accession>
<dbReference type="OrthoDB" id="5877963at2759"/>
<feature type="non-terminal residue" evidence="6">
    <location>
        <position position="113"/>
    </location>
</feature>
<proteinExistence type="inferred from homology"/>
<dbReference type="GO" id="GO:0005886">
    <property type="term" value="C:plasma membrane"/>
    <property type="evidence" value="ECO:0007669"/>
    <property type="project" value="TreeGrafter"/>
</dbReference>
<keyword evidence="2" id="KW-0812">Transmembrane</keyword>
<feature type="chain" id="PRO_5002081523" evidence="5">
    <location>
        <begin position="23"/>
        <end position="113"/>
    </location>
</feature>
<dbReference type="GO" id="GO:0015501">
    <property type="term" value="F:glutamate:sodium symporter activity"/>
    <property type="evidence" value="ECO:0007669"/>
    <property type="project" value="TreeGrafter"/>
</dbReference>
<evidence type="ECO:0000256" key="4">
    <source>
        <dbReference type="ARBA" id="ARBA00023136"/>
    </source>
</evidence>
<dbReference type="GO" id="GO:0005313">
    <property type="term" value="F:L-glutamate transmembrane transporter activity"/>
    <property type="evidence" value="ECO:0007669"/>
    <property type="project" value="TreeGrafter"/>
</dbReference>
<keyword evidence="3" id="KW-1133">Transmembrane helix</keyword>
<evidence type="ECO:0000256" key="3">
    <source>
        <dbReference type="ARBA" id="ARBA00022989"/>
    </source>
</evidence>
<feature type="signal peptide" evidence="5">
    <location>
        <begin position="1"/>
        <end position="22"/>
    </location>
</feature>
<dbReference type="InterPro" id="IPR036458">
    <property type="entry name" value="Na:dicarbo_symporter_sf"/>
</dbReference>
<dbReference type="PANTHER" id="PTHR11958">
    <property type="entry name" value="SODIUM/DICARBOXYLATE SYMPORTER-RELATED"/>
    <property type="match status" value="1"/>
</dbReference>
<evidence type="ECO:0000256" key="2">
    <source>
        <dbReference type="ARBA" id="ARBA00022692"/>
    </source>
</evidence>
<gene>
    <name evidence="6" type="ORF">OESDEN_18652</name>
</gene>
<name>A0A0B1SER3_OESDE</name>
<dbReference type="GO" id="GO:0015175">
    <property type="term" value="F:neutral L-amino acid transmembrane transporter activity"/>
    <property type="evidence" value="ECO:0007669"/>
    <property type="project" value="TreeGrafter"/>
</dbReference>
<organism evidence="6 7">
    <name type="scientific">Oesophagostomum dentatum</name>
    <name type="common">Nodular worm</name>
    <dbReference type="NCBI Taxonomy" id="61180"/>
    <lineage>
        <taxon>Eukaryota</taxon>
        <taxon>Metazoa</taxon>
        <taxon>Ecdysozoa</taxon>
        <taxon>Nematoda</taxon>
        <taxon>Chromadorea</taxon>
        <taxon>Rhabditida</taxon>
        <taxon>Rhabditina</taxon>
        <taxon>Rhabditomorpha</taxon>
        <taxon>Strongyloidea</taxon>
        <taxon>Strongylidae</taxon>
        <taxon>Oesophagostomum</taxon>
    </lineage>
</organism>
<keyword evidence="5" id="KW-0732">Signal</keyword>
<protein>
    <submittedName>
        <fullName evidence="6">Uncharacterized protein</fullName>
    </submittedName>
</protein>
<dbReference type="EMBL" id="KN587084">
    <property type="protein sequence ID" value="KHJ81660.1"/>
    <property type="molecule type" value="Genomic_DNA"/>
</dbReference>
<dbReference type="PANTHER" id="PTHR11958:SF99">
    <property type="entry name" value="SODIUM-DEPENDENT EXCITATORY AMINO ACID TRANSPORTER GLT-6-RELATED"/>
    <property type="match status" value="1"/>
</dbReference>
<comment type="similarity">
    <text evidence="1">Belongs to the dicarboxylate/amino acid:cation symporter (DAACS) (TC 2.A.23) family.</text>
</comment>
<dbReference type="Proteomes" id="UP000053660">
    <property type="component" value="Unassembled WGS sequence"/>
</dbReference>